<dbReference type="SUPFAM" id="SSF51735">
    <property type="entry name" value="NAD(P)-binding Rossmann-fold domains"/>
    <property type="match status" value="1"/>
</dbReference>
<dbReference type="EMBL" id="LUEZ02000010">
    <property type="protein sequence ID" value="RDB29298.1"/>
    <property type="molecule type" value="Genomic_DNA"/>
</dbReference>
<name>A0A369K5X5_HYPMA</name>
<dbReference type="PANTHER" id="PTHR48107">
    <property type="entry name" value="NADPH-DEPENDENT ALDEHYDE REDUCTASE-LIKE PROTEIN, CHLOROPLASTIC-RELATED"/>
    <property type="match status" value="1"/>
</dbReference>
<evidence type="ECO:0000256" key="2">
    <source>
        <dbReference type="ARBA" id="ARBA00023002"/>
    </source>
</evidence>
<dbReference type="InterPro" id="IPR002347">
    <property type="entry name" value="SDR_fam"/>
</dbReference>
<gene>
    <name evidence="3" type="primary">yhdF</name>
    <name evidence="3" type="ORF">Hypma_015837</name>
</gene>
<proteinExistence type="inferred from homology"/>
<dbReference type="Pfam" id="PF00106">
    <property type="entry name" value="adh_short"/>
    <property type="match status" value="1"/>
</dbReference>
<comment type="similarity">
    <text evidence="1">Belongs to the short-chain dehydrogenases/reductases (SDR) family.</text>
</comment>
<reference evidence="3" key="1">
    <citation type="submission" date="2018-04" db="EMBL/GenBank/DDBJ databases">
        <title>Whole genome sequencing of Hypsizygus marmoreus.</title>
        <authorList>
            <person name="Choi I.-G."/>
            <person name="Min B."/>
            <person name="Kim J.-G."/>
            <person name="Kim S."/>
            <person name="Oh Y.-L."/>
            <person name="Kong W.-S."/>
            <person name="Park H."/>
            <person name="Jeong J."/>
            <person name="Song E.-S."/>
        </authorList>
    </citation>
    <scope>NUCLEOTIDE SEQUENCE [LARGE SCALE GENOMIC DNA]</scope>
    <source>
        <strain evidence="3">51987-8</strain>
    </source>
</reference>
<evidence type="ECO:0000313" key="3">
    <source>
        <dbReference type="EMBL" id="RDB29298.1"/>
    </source>
</evidence>
<dbReference type="InterPro" id="IPR036291">
    <property type="entry name" value="NAD(P)-bd_dom_sf"/>
</dbReference>
<evidence type="ECO:0000313" key="4">
    <source>
        <dbReference type="Proteomes" id="UP000076154"/>
    </source>
</evidence>
<dbReference type="PANTHER" id="PTHR48107:SF16">
    <property type="entry name" value="NADPH-DEPENDENT ALDEHYDE REDUCTASE 1, CHLOROPLASTIC"/>
    <property type="match status" value="1"/>
</dbReference>
<dbReference type="PRINTS" id="PR00081">
    <property type="entry name" value="GDHRDH"/>
</dbReference>
<protein>
    <submittedName>
        <fullName evidence="3">Oxidoreductase YhdF</fullName>
    </submittedName>
</protein>
<keyword evidence="4" id="KW-1185">Reference proteome</keyword>
<dbReference type="Gene3D" id="3.40.50.720">
    <property type="entry name" value="NAD(P)-binding Rossmann-like Domain"/>
    <property type="match status" value="1"/>
</dbReference>
<dbReference type="InParanoid" id="A0A369K5X5"/>
<keyword evidence="2" id="KW-0560">Oxidoreductase</keyword>
<sequence>MSKKDVTSAYSASVSDKQNLAGLDKHISPRGWNYGKPSLIENVRSEALRVKTFVITGGDSGIGRVAAVMFVQEGCKGITIIYLPRPTTRFDFDFCGGPRRREEYQSLARGAGVNFVSGDLMEEDDCKTAVKSHQKKFGILNVLVNDASKQIICKNSRKLILGMSKLAFPHLKCCSSIISMTSVTSYNGSAGIADHSSIKGAIVSFR</sequence>
<dbReference type="OrthoDB" id="1393670at2759"/>
<evidence type="ECO:0000256" key="1">
    <source>
        <dbReference type="ARBA" id="ARBA00006484"/>
    </source>
</evidence>
<dbReference type="Proteomes" id="UP000076154">
    <property type="component" value="Unassembled WGS sequence"/>
</dbReference>
<organism evidence="3 4">
    <name type="scientific">Hypsizygus marmoreus</name>
    <name type="common">White beech mushroom</name>
    <name type="synonym">Agaricus marmoreus</name>
    <dbReference type="NCBI Taxonomy" id="39966"/>
    <lineage>
        <taxon>Eukaryota</taxon>
        <taxon>Fungi</taxon>
        <taxon>Dikarya</taxon>
        <taxon>Basidiomycota</taxon>
        <taxon>Agaricomycotina</taxon>
        <taxon>Agaricomycetes</taxon>
        <taxon>Agaricomycetidae</taxon>
        <taxon>Agaricales</taxon>
        <taxon>Tricholomatineae</taxon>
        <taxon>Lyophyllaceae</taxon>
        <taxon>Hypsizygus</taxon>
    </lineage>
</organism>
<comment type="caution">
    <text evidence="3">The sequence shown here is derived from an EMBL/GenBank/DDBJ whole genome shotgun (WGS) entry which is preliminary data.</text>
</comment>
<accession>A0A369K5X5</accession>
<dbReference type="STRING" id="39966.A0A369K5X5"/>
<dbReference type="GO" id="GO:0016614">
    <property type="term" value="F:oxidoreductase activity, acting on CH-OH group of donors"/>
    <property type="evidence" value="ECO:0007669"/>
    <property type="project" value="UniProtKB-ARBA"/>
</dbReference>
<dbReference type="AlphaFoldDB" id="A0A369K5X5"/>